<protein>
    <submittedName>
        <fullName evidence="2">Acetyltransferase</fullName>
    </submittedName>
</protein>
<evidence type="ECO:0000313" key="1">
    <source>
        <dbReference type="Proteomes" id="UP000095283"/>
    </source>
</evidence>
<evidence type="ECO:0000313" key="2">
    <source>
        <dbReference type="WBParaSite" id="Hba_01128"/>
    </source>
</evidence>
<name>A0A1I7W904_HETBA</name>
<accession>A0A1I7W904</accession>
<reference evidence="2" key="1">
    <citation type="submission" date="2016-11" db="UniProtKB">
        <authorList>
            <consortium name="WormBaseParasite"/>
        </authorList>
    </citation>
    <scope>IDENTIFICATION</scope>
</reference>
<dbReference type="Proteomes" id="UP000095283">
    <property type="component" value="Unplaced"/>
</dbReference>
<keyword evidence="1" id="KW-1185">Reference proteome</keyword>
<dbReference type="AlphaFoldDB" id="A0A1I7W904"/>
<dbReference type="WBParaSite" id="Hba_01128">
    <property type="protein sequence ID" value="Hba_01128"/>
    <property type="gene ID" value="Hba_01128"/>
</dbReference>
<proteinExistence type="predicted"/>
<sequence>MKIERKRVKDYLGNTMVENTLLTDTASRPVYTEIFEEKHLVFPTLPSN</sequence>
<organism evidence="1 2">
    <name type="scientific">Heterorhabditis bacteriophora</name>
    <name type="common">Entomopathogenic nematode worm</name>
    <dbReference type="NCBI Taxonomy" id="37862"/>
    <lineage>
        <taxon>Eukaryota</taxon>
        <taxon>Metazoa</taxon>
        <taxon>Ecdysozoa</taxon>
        <taxon>Nematoda</taxon>
        <taxon>Chromadorea</taxon>
        <taxon>Rhabditida</taxon>
        <taxon>Rhabditina</taxon>
        <taxon>Rhabditomorpha</taxon>
        <taxon>Strongyloidea</taxon>
        <taxon>Heterorhabditidae</taxon>
        <taxon>Heterorhabditis</taxon>
    </lineage>
</organism>